<name>A0A2A9EPK2_9MICO</name>
<organism evidence="3 4">
    <name type="scientific">Georgenia soli</name>
    <dbReference type="NCBI Taxonomy" id="638953"/>
    <lineage>
        <taxon>Bacteria</taxon>
        <taxon>Bacillati</taxon>
        <taxon>Actinomycetota</taxon>
        <taxon>Actinomycetes</taxon>
        <taxon>Micrococcales</taxon>
        <taxon>Bogoriellaceae</taxon>
        <taxon>Georgenia</taxon>
    </lineage>
</organism>
<dbReference type="AlphaFoldDB" id="A0A2A9EPK2"/>
<dbReference type="Proteomes" id="UP000222106">
    <property type="component" value="Unassembled WGS sequence"/>
</dbReference>
<feature type="signal peptide" evidence="1">
    <location>
        <begin position="1"/>
        <end position="32"/>
    </location>
</feature>
<sequence>MEPRKRGRRLSRCTAAAAVAAALAVTTTPALADFTPSTGDAEPAVATIEGAGPNEVVGPLAASATSYPFGAANHQAVPEDLSKVGYVEEEFLVSGDANVYTWPAPGPAVVRTPDAPYTTRVLVRRPAKDQHFSGNVVVEMLNPSNLFDLNIGWAMAHEQMTANGDAWVGITAKPIAVDALKNFDPERYASLAWDNPLPTDDPANCRTVAADSSRTTENGLVWDIYTQVGQWLRGDDASNPLTYGDEASHVEHAYGWGYSQTGGYLVNYINGIHPRVVEEFGKPVYDAYTVAVAGGAFAGAYPMNQCESAPPVGDPRRAFHDVGVPVMRIMSQSDYLRGIGARRADSDEVGDQYRHYEMAGAGHATPDELYYSAAPEDILRAGRDVPPQQCDQGPRSRFPSDIFFNAALQNLDLWVREGIAPPHADPILVAGGQPVLDEFGNVQGGLRSPFLDVPTSTWHGTATGASFCFIAGWEEPFDQAELDRLYRNHGQYVRAVGESVRSLERDRFLTSYDAQQLRRAAAGQDVP</sequence>
<keyword evidence="4" id="KW-1185">Reference proteome</keyword>
<evidence type="ECO:0000259" key="2">
    <source>
        <dbReference type="Pfam" id="PF20091"/>
    </source>
</evidence>
<dbReference type="Pfam" id="PF20091">
    <property type="entry name" value="Abhydrolase_10"/>
    <property type="match status" value="1"/>
</dbReference>
<gene>
    <name evidence="3" type="ORF">ATJ97_3572</name>
</gene>
<feature type="domain" description="Alpha/beta hydrolase" evidence="2">
    <location>
        <begin position="56"/>
        <end position="518"/>
    </location>
</feature>
<reference evidence="3 4" key="1">
    <citation type="submission" date="2017-10" db="EMBL/GenBank/DDBJ databases">
        <title>Sequencing the genomes of 1000 actinobacteria strains.</title>
        <authorList>
            <person name="Klenk H.-P."/>
        </authorList>
    </citation>
    <scope>NUCLEOTIDE SEQUENCE [LARGE SCALE GENOMIC DNA]</scope>
    <source>
        <strain evidence="3 4">DSM 21838</strain>
    </source>
</reference>
<evidence type="ECO:0000313" key="3">
    <source>
        <dbReference type="EMBL" id="PFG41027.1"/>
    </source>
</evidence>
<accession>A0A2A9EPK2</accession>
<dbReference type="InterPro" id="IPR045394">
    <property type="entry name" value="Abhydrolase_dom"/>
</dbReference>
<dbReference type="ESTHER" id="9mico-a0a2a9epk2">
    <property type="family name" value="Abhydrolase_10"/>
</dbReference>
<proteinExistence type="predicted"/>
<keyword evidence="1" id="KW-0732">Signal</keyword>
<evidence type="ECO:0000256" key="1">
    <source>
        <dbReference type="SAM" id="SignalP"/>
    </source>
</evidence>
<comment type="caution">
    <text evidence="3">The sequence shown here is derived from an EMBL/GenBank/DDBJ whole genome shotgun (WGS) entry which is preliminary data.</text>
</comment>
<feature type="chain" id="PRO_5013015731" description="Alpha/beta hydrolase domain-containing protein" evidence="1">
    <location>
        <begin position="33"/>
        <end position="527"/>
    </location>
</feature>
<protein>
    <recommendedName>
        <fullName evidence="2">Alpha/beta hydrolase domain-containing protein</fullName>
    </recommendedName>
</protein>
<evidence type="ECO:0000313" key="4">
    <source>
        <dbReference type="Proteomes" id="UP000222106"/>
    </source>
</evidence>
<dbReference type="EMBL" id="PDJI01000004">
    <property type="protein sequence ID" value="PFG41027.1"/>
    <property type="molecule type" value="Genomic_DNA"/>
</dbReference>